<proteinExistence type="predicted"/>
<gene>
    <name evidence="2" type="ORF">SPACI_030970</name>
</gene>
<dbReference type="Proteomes" id="UP000216052">
    <property type="component" value="Chromosome"/>
</dbReference>
<feature type="transmembrane region" description="Helical" evidence="1">
    <location>
        <begin position="12"/>
        <end position="31"/>
    </location>
</feature>
<name>A0ABZ3J4A5_SPOA4</name>
<accession>A0ABZ3J4A5</accession>
<dbReference type="RefSeq" id="WP_093795752.1">
    <property type="nucleotide sequence ID" value="NZ_CP155571.1"/>
</dbReference>
<keyword evidence="1" id="KW-0472">Membrane</keyword>
<keyword evidence="1" id="KW-0812">Transmembrane</keyword>
<reference evidence="2" key="1">
    <citation type="submission" date="2024-05" db="EMBL/GenBank/DDBJ databases">
        <title>Isolation and characterization of Sporomusa carbonis sp. nov., a carboxydotrophic hydrogenogen in the genus of Sporomusa isolated from a charcoal burning pile.</title>
        <authorList>
            <person name="Boeer T."/>
            <person name="Rosenbaum F."/>
            <person name="Eysell L."/>
            <person name="Mueller V."/>
            <person name="Daniel R."/>
            <person name="Poehlein A."/>
        </authorList>
    </citation>
    <scope>NUCLEOTIDE SEQUENCE [LARGE SCALE GENOMIC DNA]</scope>
    <source>
        <strain evidence="2">DSM 3132</strain>
    </source>
</reference>
<organism evidence="2 3">
    <name type="scientific">Sporomusa acidovorans (strain ATCC 49682 / DSM 3132 / Mol)</name>
    <dbReference type="NCBI Taxonomy" id="1123286"/>
    <lineage>
        <taxon>Bacteria</taxon>
        <taxon>Bacillati</taxon>
        <taxon>Bacillota</taxon>
        <taxon>Negativicutes</taxon>
        <taxon>Selenomonadales</taxon>
        <taxon>Sporomusaceae</taxon>
        <taxon>Sporomusa</taxon>
    </lineage>
</organism>
<evidence type="ECO:0000256" key="1">
    <source>
        <dbReference type="SAM" id="Phobius"/>
    </source>
</evidence>
<keyword evidence="3" id="KW-1185">Reference proteome</keyword>
<sequence length="166" mass="19127">MFQRVTAKELKLIIRGVLVLLTIVALGVGVAEHQLTALTQRPVQERFFYIGRNDDHIYSAYAFGYGLTFGSMYPIGTLSLTQRSVIVTIADHTITVPTKIEIDGAKVWYWFAVWKQQFVTEAITAKKTAAEYWRQVKPAVEDTFRILGMKTQQAKQQLEEYMREYR</sequence>
<keyword evidence="1" id="KW-1133">Transmembrane helix</keyword>
<dbReference type="EMBL" id="CP155571">
    <property type="protein sequence ID" value="XFO73035.1"/>
    <property type="molecule type" value="Genomic_DNA"/>
</dbReference>
<evidence type="ECO:0000313" key="2">
    <source>
        <dbReference type="EMBL" id="XFO73035.1"/>
    </source>
</evidence>
<protein>
    <submittedName>
        <fullName evidence="2">Uncharacterized protein</fullName>
    </submittedName>
</protein>
<evidence type="ECO:0000313" key="3">
    <source>
        <dbReference type="Proteomes" id="UP000216052"/>
    </source>
</evidence>